<protein>
    <submittedName>
        <fullName evidence="1">Uncharacterized protein</fullName>
    </submittedName>
</protein>
<keyword evidence="2" id="KW-1185">Reference proteome</keyword>
<dbReference type="Proteomes" id="UP000663879">
    <property type="component" value="Unassembled WGS sequence"/>
</dbReference>
<proteinExistence type="predicted"/>
<dbReference type="OrthoDB" id="10603513at2759"/>
<gene>
    <name evidence="1" type="ORF">OXX778_LOCUS10481</name>
</gene>
<sequence length="206" mass="23744">MSQKKIIRFQIDLPVDEISNDQISNIRFKLSLEAAHKRINISNYDSFKSVSMSSLSSSSVSGYSSASDSFSVSEVSDEFQVAKFFRSEEMDSRKKSGVVYDKLNHRKLTNLKTLPNYSSTKQIQKQRQENIYEEIDECLELESQESVVQKSRVPIKNLKKEYSLNEIFTNLEDLNECAQKQEDKSRFENFILSTNNLTSCSEPVYV</sequence>
<evidence type="ECO:0000313" key="1">
    <source>
        <dbReference type="EMBL" id="CAF0882396.1"/>
    </source>
</evidence>
<dbReference type="AlphaFoldDB" id="A0A813YCM5"/>
<name>A0A813YCM5_9BILA</name>
<comment type="caution">
    <text evidence="1">The sequence shown here is derived from an EMBL/GenBank/DDBJ whole genome shotgun (WGS) entry which is preliminary data.</text>
</comment>
<accession>A0A813YCM5</accession>
<reference evidence="1" key="1">
    <citation type="submission" date="2021-02" db="EMBL/GenBank/DDBJ databases">
        <authorList>
            <person name="Nowell W R."/>
        </authorList>
    </citation>
    <scope>NUCLEOTIDE SEQUENCE</scope>
    <source>
        <strain evidence="1">Ploen Becks lab</strain>
    </source>
</reference>
<evidence type="ECO:0000313" key="2">
    <source>
        <dbReference type="Proteomes" id="UP000663879"/>
    </source>
</evidence>
<dbReference type="EMBL" id="CAJNOC010001667">
    <property type="protein sequence ID" value="CAF0882396.1"/>
    <property type="molecule type" value="Genomic_DNA"/>
</dbReference>
<organism evidence="1 2">
    <name type="scientific">Brachionus calyciflorus</name>
    <dbReference type="NCBI Taxonomy" id="104777"/>
    <lineage>
        <taxon>Eukaryota</taxon>
        <taxon>Metazoa</taxon>
        <taxon>Spiralia</taxon>
        <taxon>Gnathifera</taxon>
        <taxon>Rotifera</taxon>
        <taxon>Eurotatoria</taxon>
        <taxon>Monogononta</taxon>
        <taxon>Pseudotrocha</taxon>
        <taxon>Ploima</taxon>
        <taxon>Brachionidae</taxon>
        <taxon>Brachionus</taxon>
    </lineage>
</organism>